<evidence type="ECO:0000256" key="4">
    <source>
        <dbReference type="ARBA" id="ARBA00023002"/>
    </source>
</evidence>
<keyword evidence="5 7" id="KW-0408">Iron</keyword>
<dbReference type="PANTHER" id="PTHR24305:SF235">
    <property type="entry name" value="CYTOCHROME P450 MONOOXYGENASE APDB-RELATED"/>
    <property type="match status" value="1"/>
</dbReference>
<evidence type="ECO:0000256" key="6">
    <source>
        <dbReference type="ARBA" id="ARBA00023033"/>
    </source>
</evidence>
<keyword evidence="3 7" id="KW-0479">Metal-binding</keyword>
<dbReference type="OrthoDB" id="4402279at2759"/>
<evidence type="ECO:0000313" key="11">
    <source>
        <dbReference type="Proteomes" id="UP000325780"/>
    </source>
</evidence>
<dbReference type="Gene3D" id="1.10.630.10">
    <property type="entry name" value="Cytochrome P450"/>
    <property type="match status" value="1"/>
</dbReference>
<dbReference type="InterPro" id="IPR017972">
    <property type="entry name" value="Cyt_P450_CS"/>
</dbReference>
<organism evidence="10 11">
    <name type="scientific">Aspergillus avenaceus</name>
    <dbReference type="NCBI Taxonomy" id="36643"/>
    <lineage>
        <taxon>Eukaryota</taxon>
        <taxon>Fungi</taxon>
        <taxon>Dikarya</taxon>
        <taxon>Ascomycota</taxon>
        <taxon>Pezizomycotina</taxon>
        <taxon>Eurotiomycetes</taxon>
        <taxon>Eurotiomycetidae</taxon>
        <taxon>Eurotiales</taxon>
        <taxon>Aspergillaceae</taxon>
        <taxon>Aspergillus</taxon>
        <taxon>Aspergillus subgen. Circumdati</taxon>
    </lineage>
</organism>
<evidence type="ECO:0000256" key="9">
    <source>
        <dbReference type="SAM" id="SignalP"/>
    </source>
</evidence>
<keyword evidence="7 8" id="KW-0349">Heme</keyword>
<dbReference type="InterPro" id="IPR002401">
    <property type="entry name" value="Cyt_P450_E_grp-I"/>
</dbReference>
<evidence type="ECO:0000313" key="10">
    <source>
        <dbReference type="EMBL" id="KAE8151989.1"/>
    </source>
</evidence>
<dbReference type="GO" id="GO:0016705">
    <property type="term" value="F:oxidoreductase activity, acting on paired donors, with incorporation or reduction of molecular oxygen"/>
    <property type="evidence" value="ECO:0007669"/>
    <property type="project" value="InterPro"/>
</dbReference>
<dbReference type="AlphaFoldDB" id="A0A5N6U0V3"/>
<dbReference type="EMBL" id="ML742061">
    <property type="protein sequence ID" value="KAE8151989.1"/>
    <property type="molecule type" value="Genomic_DNA"/>
</dbReference>
<keyword evidence="9" id="KW-0732">Signal</keyword>
<dbReference type="PRINTS" id="PR00463">
    <property type="entry name" value="EP450I"/>
</dbReference>
<keyword evidence="4 8" id="KW-0560">Oxidoreductase</keyword>
<gene>
    <name evidence="10" type="ORF">BDV25DRAFT_170930</name>
</gene>
<dbReference type="GO" id="GO:0005506">
    <property type="term" value="F:iron ion binding"/>
    <property type="evidence" value="ECO:0007669"/>
    <property type="project" value="InterPro"/>
</dbReference>
<feature type="binding site" description="axial binding residue" evidence="7">
    <location>
        <position position="423"/>
    </location>
    <ligand>
        <name>heme</name>
        <dbReference type="ChEBI" id="CHEBI:30413"/>
    </ligand>
    <ligandPart>
        <name>Fe</name>
        <dbReference type="ChEBI" id="CHEBI:18248"/>
    </ligandPart>
</feature>
<comment type="cofactor">
    <cofactor evidence="1 7">
        <name>heme</name>
        <dbReference type="ChEBI" id="CHEBI:30413"/>
    </cofactor>
</comment>
<evidence type="ECO:0000256" key="3">
    <source>
        <dbReference type="ARBA" id="ARBA00022723"/>
    </source>
</evidence>
<accession>A0A5N6U0V3</accession>
<dbReference type="PROSITE" id="PS00086">
    <property type="entry name" value="CYTOCHROME_P450"/>
    <property type="match status" value="1"/>
</dbReference>
<protein>
    <submittedName>
        <fullName evidence="10">Cytochrome P450</fullName>
    </submittedName>
</protein>
<dbReference type="InterPro" id="IPR036396">
    <property type="entry name" value="Cyt_P450_sf"/>
</dbReference>
<dbReference type="Proteomes" id="UP000325780">
    <property type="component" value="Unassembled WGS sequence"/>
</dbReference>
<evidence type="ECO:0000256" key="5">
    <source>
        <dbReference type="ARBA" id="ARBA00023004"/>
    </source>
</evidence>
<dbReference type="InterPro" id="IPR001128">
    <property type="entry name" value="Cyt_P450"/>
</dbReference>
<name>A0A5N6U0V3_ASPAV</name>
<feature type="signal peptide" evidence="9">
    <location>
        <begin position="1"/>
        <end position="20"/>
    </location>
</feature>
<evidence type="ECO:0000256" key="1">
    <source>
        <dbReference type="ARBA" id="ARBA00001971"/>
    </source>
</evidence>
<evidence type="ECO:0000256" key="7">
    <source>
        <dbReference type="PIRSR" id="PIRSR602401-1"/>
    </source>
</evidence>
<comment type="similarity">
    <text evidence="2 8">Belongs to the cytochrome P450 family.</text>
</comment>
<dbReference type="GO" id="GO:0020037">
    <property type="term" value="F:heme binding"/>
    <property type="evidence" value="ECO:0007669"/>
    <property type="project" value="InterPro"/>
</dbReference>
<dbReference type="PANTHER" id="PTHR24305">
    <property type="entry name" value="CYTOCHROME P450"/>
    <property type="match status" value="1"/>
</dbReference>
<dbReference type="Pfam" id="PF00067">
    <property type="entry name" value="p450"/>
    <property type="match status" value="1"/>
</dbReference>
<proteinExistence type="inferred from homology"/>
<evidence type="ECO:0000256" key="8">
    <source>
        <dbReference type="RuleBase" id="RU000461"/>
    </source>
</evidence>
<dbReference type="GO" id="GO:0004497">
    <property type="term" value="F:monooxygenase activity"/>
    <property type="evidence" value="ECO:0007669"/>
    <property type="project" value="UniProtKB-KW"/>
</dbReference>
<feature type="chain" id="PRO_5025052935" evidence="9">
    <location>
        <begin position="21"/>
        <end position="480"/>
    </location>
</feature>
<reference evidence="10 11" key="1">
    <citation type="submission" date="2019-04" db="EMBL/GenBank/DDBJ databases">
        <title>Friends and foes A comparative genomics study of 23 Aspergillus species from section Flavi.</title>
        <authorList>
            <consortium name="DOE Joint Genome Institute"/>
            <person name="Kjaerbolling I."/>
            <person name="Vesth T."/>
            <person name="Frisvad J.C."/>
            <person name="Nybo J.L."/>
            <person name="Theobald S."/>
            <person name="Kildgaard S."/>
            <person name="Isbrandt T."/>
            <person name="Kuo A."/>
            <person name="Sato A."/>
            <person name="Lyhne E.K."/>
            <person name="Kogle M.E."/>
            <person name="Wiebenga A."/>
            <person name="Kun R.S."/>
            <person name="Lubbers R.J."/>
            <person name="Makela M.R."/>
            <person name="Barry K."/>
            <person name="Chovatia M."/>
            <person name="Clum A."/>
            <person name="Daum C."/>
            <person name="Haridas S."/>
            <person name="He G."/>
            <person name="LaButti K."/>
            <person name="Lipzen A."/>
            <person name="Mondo S."/>
            <person name="Riley R."/>
            <person name="Salamov A."/>
            <person name="Simmons B.A."/>
            <person name="Magnuson J.K."/>
            <person name="Henrissat B."/>
            <person name="Mortensen U.H."/>
            <person name="Larsen T.O."/>
            <person name="Devries R.P."/>
            <person name="Grigoriev I.V."/>
            <person name="Machida M."/>
            <person name="Baker S.E."/>
            <person name="Andersen M.R."/>
        </authorList>
    </citation>
    <scope>NUCLEOTIDE SEQUENCE [LARGE SCALE GENOMIC DNA]</scope>
    <source>
        <strain evidence="10 11">IBT 18842</strain>
    </source>
</reference>
<dbReference type="InterPro" id="IPR050121">
    <property type="entry name" value="Cytochrome_P450_monoxygenase"/>
</dbReference>
<evidence type="ECO:0000256" key="2">
    <source>
        <dbReference type="ARBA" id="ARBA00010617"/>
    </source>
</evidence>
<keyword evidence="6 8" id="KW-0503">Monooxygenase</keyword>
<dbReference type="SUPFAM" id="SSF48264">
    <property type="entry name" value="Cytochrome P450"/>
    <property type="match status" value="1"/>
</dbReference>
<keyword evidence="11" id="KW-1185">Reference proteome</keyword>
<sequence>MYALAICLVLGSWLLRRWFALHNLHGPWITRITNLWQAFHIVKGDLPEAVLHLHRRYGPIVRIGPHHVSIADPEEIKNIYRLPKGEMYQPLTAYVRGKKIMGWESIMDESLHSKMRRPVAPYYRMESVIGFEPKIEQTIDVLDGRLNDLEKVDIVKWIPLFVMDAMSEIGFSKGAHAMEQENDTTGTLDMVMFAFRYYSAVITMPRVGKALNYIAGFFVNPKVGLGSQATSLAHARYDSVSVSDKHDLLGFFIEASKKHPMLYDLNGIVDLSYSTMLTGISTTVSGLILLLHTILKHPVPLSKLQSEVDRAVSLGEISYPPKFTDVRKLPYLDAVIKEAIRHRNVVRIVIERNTGPNGVRLCGQDIPPGTTVGCLQHAVHHHIPTFGNDAHLYRPERWLECTDNERAVMERSMFVFGYGSHQCVGQNIVRLLMYKLVVSLLLRFEVHNPTTELATRRFHIMTMPDKPLFVRFKRRSASYA</sequence>
<dbReference type="GO" id="GO:0044550">
    <property type="term" value="P:secondary metabolite biosynthetic process"/>
    <property type="evidence" value="ECO:0007669"/>
    <property type="project" value="UniProtKB-ARBA"/>
</dbReference>